<dbReference type="PANTHER" id="PTHR12905">
    <property type="entry name" value="METALLOPHOSPHOESTERASE"/>
    <property type="match status" value="1"/>
</dbReference>
<evidence type="ECO:0000313" key="3">
    <source>
        <dbReference type="Proteomes" id="UP000248326"/>
    </source>
</evidence>
<sequence>MLLSDTHGCHRDVRVPDGDVLVHAGDATHAGSREELEDFLAWFASIGNFEARVLVAGNHDVLFERDPILARSLLPRNVTYLEDAGVTVRGVRVWGSPITPVFEEWAFIRAPREIDAHWRRIPRDVDVLVTHGPPLGVLDRLADDSANVGCPSLLARVNEVRPRLHVHGHIHARYGQLMRGATLHVNPAVCDDGYAAAHAPIVVNLEARMIAAR</sequence>
<dbReference type="CDD" id="cd07379">
    <property type="entry name" value="MPP_239FB"/>
    <property type="match status" value="1"/>
</dbReference>
<proteinExistence type="predicted"/>
<dbReference type="EMBL" id="QJSX01000013">
    <property type="protein sequence ID" value="PYE51988.1"/>
    <property type="molecule type" value="Genomic_DNA"/>
</dbReference>
<dbReference type="AlphaFoldDB" id="A0A318S4K0"/>
<comment type="caution">
    <text evidence="2">The sequence shown here is derived from an EMBL/GenBank/DDBJ whole genome shotgun (WGS) entry which is preliminary data.</text>
</comment>
<protein>
    <submittedName>
        <fullName evidence="2">Icc-related predicted phosphoesterase</fullName>
    </submittedName>
</protein>
<accession>A0A318S4K0</accession>
<dbReference type="InterPro" id="IPR004843">
    <property type="entry name" value="Calcineurin-like_PHP"/>
</dbReference>
<dbReference type="PANTHER" id="PTHR12905:SF0">
    <property type="entry name" value="CALCINEURIN-LIKE PHOSPHOESTERASE DOMAIN-CONTAINING PROTEIN"/>
    <property type="match status" value="1"/>
</dbReference>
<gene>
    <name evidence="2" type="ORF">DES52_11334</name>
</gene>
<dbReference type="Proteomes" id="UP000248326">
    <property type="component" value="Unassembled WGS sequence"/>
</dbReference>
<evidence type="ECO:0000313" key="2">
    <source>
        <dbReference type="EMBL" id="PYE51988.1"/>
    </source>
</evidence>
<dbReference type="InterPro" id="IPR051693">
    <property type="entry name" value="UPF0046_metallophosphoest"/>
</dbReference>
<dbReference type="SUPFAM" id="SSF56300">
    <property type="entry name" value="Metallo-dependent phosphatases"/>
    <property type="match status" value="1"/>
</dbReference>
<reference evidence="2 3" key="1">
    <citation type="submission" date="2018-06" db="EMBL/GenBank/DDBJ databases">
        <title>Genomic Encyclopedia of Type Strains, Phase IV (KMG-IV): sequencing the most valuable type-strain genomes for metagenomic binning, comparative biology and taxonomic classification.</title>
        <authorList>
            <person name="Goeker M."/>
        </authorList>
    </citation>
    <scope>NUCLEOTIDE SEQUENCE [LARGE SCALE GENOMIC DNA]</scope>
    <source>
        <strain evidence="2 3">DSM 18048</strain>
    </source>
</reference>
<dbReference type="Pfam" id="PF00149">
    <property type="entry name" value="Metallophos"/>
    <property type="match status" value="1"/>
</dbReference>
<name>A0A318S4K0_9DEIO</name>
<feature type="domain" description="Calcineurin-like phosphoesterase" evidence="1">
    <location>
        <begin position="3"/>
        <end position="172"/>
    </location>
</feature>
<keyword evidence="3" id="KW-1185">Reference proteome</keyword>
<evidence type="ECO:0000259" key="1">
    <source>
        <dbReference type="Pfam" id="PF00149"/>
    </source>
</evidence>
<dbReference type="InterPro" id="IPR029052">
    <property type="entry name" value="Metallo-depent_PP-like"/>
</dbReference>
<dbReference type="Gene3D" id="3.60.21.10">
    <property type="match status" value="1"/>
</dbReference>
<dbReference type="GO" id="GO:0016787">
    <property type="term" value="F:hydrolase activity"/>
    <property type="evidence" value="ECO:0007669"/>
    <property type="project" value="InterPro"/>
</dbReference>
<organism evidence="2 3">
    <name type="scientific">Deinococcus yavapaiensis KR-236</name>
    <dbReference type="NCBI Taxonomy" id="694435"/>
    <lineage>
        <taxon>Bacteria</taxon>
        <taxon>Thermotogati</taxon>
        <taxon>Deinococcota</taxon>
        <taxon>Deinococci</taxon>
        <taxon>Deinococcales</taxon>
        <taxon>Deinococcaceae</taxon>
        <taxon>Deinococcus</taxon>
    </lineage>
</organism>